<name>A0A086T6Y0_HAPC1</name>
<reference evidence="2" key="1">
    <citation type="journal article" date="2014" name="Genome Announc.">
        <title>Genome sequence and annotation of Acremonium chrysogenum, producer of the beta-lactam antibiotic cephalosporin C.</title>
        <authorList>
            <person name="Terfehr D."/>
            <person name="Dahlmann T.A."/>
            <person name="Specht T."/>
            <person name="Zadra I."/>
            <person name="Kuernsteiner H."/>
            <person name="Kueck U."/>
        </authorList>
    </citation>
    <scope>NUCLEOTIDE SEQUENCE [LARGE SCALE GENOMIC DNA]</scope>
    <source>
        <strain evidence="2">ATCC 11550 / CBS 779.69 / DSM 880 / IAM 14645 / JCM 23072 / IMI 49137</strain>
    </source>
</reference>
<dbReference type="AlphaFoldDB" id="A0A086T6Y0"/>
<proteinExistence type="predicted"/>
<gene>
    <name evidence="1" type="ORF">ACRE_040550</name>
</gene>
<protein>
    <submittedName>
        <fullName evidence="1">Uncharacterized protein</fullName>
    </submittedName>
</protein>
<accession>A0A086T6Y0</accession>
<keyword evidence="2" id="KW-1185">Reference proteome</keyword>
<dbReference type="HOGENOM" id="CLU_102235_0_0_1"/>
<dbReference type="Proteomes" id="UP000029964">
    <property type="component" value="Unassembled WGS sequence"/>
</dbReference>
<dbReference type="OrthoDB" id="5315444at2759"/>
<organism evidence="1 2">
    <name type="scientific">Hapsidospora chrysogenum (strain ATCC 11550 / CBS 779.69 / DSM 880 / IAM 14645 / JCM 23072 / IMI 49137)</name>
    <name type="common">Acremonium chrysogenum</name>
    <dbReference type="NCBI Taxonomy" id="857340"/>
    <lineage>
        <taxon>Eukaryota</taxon>
        <taxon>Fungi</taxon>
        <taxon>Dikarya</taxon>
        <taxon>Ascomycota</taxon>
        <taxon>Pezizomycotina</taxon>
        <taxon>Sordariomycetes</taxon>
        <taxon>Hypocreomycetidae</taxon>
        <taxon>Hypocreales</taxon>
        <taxon>Bionectriaceae</taxon>
        <taxon>Hapsidospora</taxon>
    </lineage>
</organism>
<sequence length="176" mass="19859">MPKHSGEGKAKAKVDDGTKDWGYMRWPSIQCLYKELETDLVDNRVDTLWSNILQLYFKVEYNYAIKVPQANPNRQSRKKDDFAVRCVHNGVPGKLFLVGNKRVSDESSGAAWAEATMQLFGYMAQAREVNPTPDRAMYGIVTTGHYSRFHTLSPGANALSNFSSRKLSFAFTPIKT</sequence>
<evidence type="ECO:0000313" key="1">
    <source>
        <dbReference type="EMBL" id="KFH45112.1"/>
    </source>
</evidence>
<dbReference type="EMBL" id="JPKY01000037">
    <property type="protein sequence ID" value="KFH45112.1"/>
    <property type="molecule type" value="Genomic_DNA"/>
</dbReference>
<comment type="caution">
    <text evidence="1">The sequence shown here is derived from an EMBL/GenBank/DDBJ whole genome shotgun (WGS) entry which is preliminary data.</text>
</comment>
<evidence type="ECO:0000313" key="2">
    <source>
        <dbReference type="Proteomes" id="UP000029964"/>
    </source>
</evidence>
<dbReference type="STRING" id="857340.A0A086T6Y0"/>